<gene>
    <name evidence="16" type="ORF">SAMN02745131_01642</name>
</gene>
<dbReference type="PANTHER" id="PTHR22888">
    <property type="entry name" value="CYTOCHROME C OXIDASE, SUBUNIT II"/>
    <property type="match status" value="1"/>
</dbReference>
<dbReference type="OrthoDB" id="9781261at2"/>
<keyword evidence="8 13" id="KW-1133">Transmembrane helix</keyword>
<keyword evidence="17" id="KW-1185">Reference proteome</keyword>
<dbReference type="GO" id="GO:0005886">
    <property type="term" value="C:plasma membrane"/>
    <property type="evidence" value="ECO:0007669"/>
    <property type="project" value="UniProtKB-SubCell"/>
</dbReference>
<evidence type="ECO:0000256" key="5">
    <source>
        <dbReference type="ARBA" id="ARBA00022692"/>
    </source>
</evidence>
<comment type="cofactor">
    <cofactor evidence="11">
        <name>Cu cation</name>
        <dbReference type="ChEBI" id="CHEBI:23378"/>
    </cofactor>
    <text evidence="11">Binds a copper A center.</text>
</comment>
<evidence type="ECO:0000256" key="10">
    <source>
        <dbReference type="RuleBase" id="RU000456"/>
    </source>
</evidence>
<keyword evidence="5 10" id="KW-0812">Transmembrane</keyword>
<feature type="domain" description="Cytochrome oxidase subunit II copper A binding" evidence="14">
    <location>
        <begin position="160"/>
        <end position="314"/>
    </location>
</feature>
<dbReference type="SUPFAM" id="SSF81464">
    <property type="entry name" value="Cytochrome c oxidase subunit II-like, transmembrane region"/>
    <property type="match status" value="1"/>
</dbReference>
<feature type="compositionally biased region" description="Polar residues" evidence="12">
    <location>
        <begin position="346"/>
        <end position="359"/>
    </location>
</feature>
<protein>
    <recommendedName>
        <fullName evidence="11">Cytochrome c oxidase subunit 2</fullName>
        <ecNumber evidence="11">7.1.1.9</ecNumber>
    </recommendedName>
</protein>
<organism evidence="16 17">
    <name type="scientific">Flavisolibacter ginsengisoli DSM 18119</name>
    <dbReference type="NCBI Taxonomy" id="1121884"/>
    <lineage>
        <taxon>Bacteria</taxon>
        <taxon>Pseudomonadati</taxon>
        <taxon>Bacteroidota</taxon>
        <taxon>Chitinophagia</taxon>
        <taxon>Chitinophagales</taxon>
        <taxon>Chitinophagaceae</taxon>
        <taxon>Flavisolibacter</taxon>
    </lineage>
</organism>
<evidence type="ECO:0000256" key="3">
    <source>
        <dbReference type="ARBA" id="ARBA00022448"/>
    </source>
</evidence>
<dbReference type="InterPro" id="IPR008972">
    <property type="entry name" value="Cupredoxin"/>
</dbReference>
<feature type="transmembrane region" description="Helical" evidence="13">
    <location>
        <begin position="45"/>
        <end position="66"/>
    </location>
</feature>
<evidence type="ECO:0000256" key="9">
    <source>
        <dbReference type="ARBA" id="ARBA00023136"/>
    </source>
</evidence>
<dbReference type="Gene3D" id="1.10.287.90">
    <property type="match status" value="1"/>
</dbReference>
<dbReference type="Pfam" id="PF00116">
    <property type="entry name" value="COX2"/>
    <property type="match status" value="1"/>
</dbReference>
<feature type="compositionally biased region" description="Low complexity" evidence="12">
    <location>
        <begin position="331"/>
        <end position="345"/>
    </location>
</feature>
<keyword evidence="6" id="KW-1278">Translocase</keyword>
<evidence type="ECO:0000256" key="1">
    <source>
        <dbReference type="ARBA" id="ARBA00004141"/>
    </source>
</evidence>
<dbReference type="PRINTS" id="PR01166">
    <property type="entry name" value="CYCOXIDASEII"/>
</dbReference>
<feature type="domain" description="Cytochrome oxidase subunit II transmembrane region profile" evidence="15">
    <location>
        <begin position="63"/>
        <end position="158"/>
    </location>
</feature>
<dbReference type="AlphaFoldDB" id="A0A1M4Y9G8"/>
<evidence type="ECO:0000256" key="2">
    <source>
        <dbReference type="ARBA" id="ARBA00007866"/>
    </source>
</evidence>
<evidence type="ECO:0000256" key="4">
    <source>
        <dbReference type="ARBA" id="ARBA00022660"/>
    </source>
</evidence>
<keyword evidence="7 10" id="KW-0249">Electron transport</keyword>
<evidence type="ECO:0000313" key="16">
    <source>
        <dbReference type="EMBL" id="SHF02226.1"/>
    </source>
</evidence>
<sequence>MSTIWILVAFILGFIIVFQIAKASEYVAILRGEDKTRKESNRINAFLLLVFLVVGLFGVFYCNEQLKGKILPESASDHGDKIDTMIWITLGITFFVFLITQILLFWFAYKYQEKEGQKAYYFPHNNKLEVIWTVIPAITLTVLVGFGLYYWFQITGEAPKDAQLVEVTGSQFKWEFRYPGKDGKLGRKYFKEISETKQNPLGQIWSDPDNHDDVVGSQEMHIVVGKPVKLIINAKDVIHDVGLPHFRMKMDAVPGMPTTMWFTPKFTTRQMKEKYGEDFNYEISCDQLCGKGHYSMRGVVIVESPAEFKIWLAKQTPQYVTANSAPAPESPAGGTPAKPAGGAAKDSTTGSSNAIKTRN</sequence>
<proteinExistence type="inferred from homology"/>
<feature type="transmembrane region" description="Helical" evidence="13">
    <location>
        <begin position="86"/>
        <end position="109"/>
    </location>
</feature>
<comment type="subcellular location">
    <subcellularLocation>
        <location evidence="10">Cell membrane</location>
        <topology evidence="10">Multi-pass membrane protein</topology>
    </subcellularLocation>
    <subcellularLocation>
        <location evidence="1">Membrane</location>
        <topology evidence="1">Multi-pass membrane protein</topology>
    </subcellularLocation>
</comment>
<keyword evidence="11" id="KW-0479">Metal-binding</keyword>
<evidence type="ECO:0000256" key="7">
    <source>
        <dbReference type="ARBA" id="ARBA00022982"/>
    </source>
</evidence>
<comment type="function">
    <text evidence="11">Subunits I and II form the functional core of the enzyme complex. Electrons originating in cytochrome c are transferred via heme a and Cu(A) to the binuclear center formed by heme a3 and Cu(B).</text>
</comment>
<evidence type="ECO:0000256" key="6">
    <source>
        <dbReference type="ARBA" id="ARBA00022967"/>
    </source>
</evidence>
<dbReference type="GO" id="GO:0004129">
    <property type="term" value="F:cytochrome-c oxidase activity"/>
    <property type="evidence" value="ECO:0007669"/>
    <property type="project" value="UniProtKB-EC"/>
</dbReference>
<evidence type="ECO:0000256" key="13">
    <source>
        <dbReference type="SAM" id="Phobius"/>
    </source>
</evidence>
<evidence type="ECO:0000259" key="15">
    <source>
        <dbReference type="PROSITE" id="PS50999"/>
    </source>
</evidence>
<feature type="transmembrane region" description="Helical" evidence="13">
    <location>
        <begin position="6"/>
        <end position="24"/>
    </location>
</feature>
<comment type="similarity">
    <text evidence="2 10">Belongs to the cytochrome c oxidase subunit 2 family.</text>
</comment>
<dbReference type="GO" id="GO:0042773">
    <property type="term" value="P:ATP synthesis coupled electron transport"/>
    <property type="evidence" value="ECO:0007669"/>
    <property type="project" value="TreeGrafter"/>
</dbReference>
<keyword evidence="3 10" id="KW-0813">Transport</keyword>
<dbReference type="InterPro" id="IPR011759">
    <property type="entry name" value="Cyt_c_oxidase_su2_TM_dom"/>
</dbReference>
<evidence type="ECO:0000256" key="12">
    <source>
        <dbReference type="SAM" id="MobiDB-lite"/>
    </source>
</evidence>
<dbReference type="CDD" id="cd13919">
    <property type="entry name" value="CuRO_HCO_II_like_5"/>
    <property type="match status" value="1"/>
</dbReference>
<dbReference type="RefSeq" id="WP_072834845.1">
    <property type="nucleotide sequence ID" value="NZ_FQUU01000005.1"/>
</dbReference>
<dbReference type="Gene3D" id="2.60.40.420">
    <property type="entry name" value="Cupredoxins - blue copper proteins"/>
    <property type="match status" value="1"/>
</dbReference>
<dbReference type="Pfam" id="PF02790">
    <property type="entry name" value="COX2_TM"/>
    <property type="match status" value="1"/>
</dbReference>
<dbReference type="GO" id="GO:0005507">
    <property type="term" value="F:copper ion binding"/>
    <property type="evidence" value="ECO:0007669"/>
    <property type="project" value="InterPro"/>
</dbReference>
<dbReference type="InterPro" id="IPR002429">
    <property type="entry name" value="CcO_II-like_C"/>
</dbReference>
<evidence type="ECO:0000256" key="11">
    <source>
        <dbReference type="RuleBase" id="RU004024"/>
    </source>
</evidence>
<dbReference type="PANTHER" id="PTHR22888:SF9">
    <property type="entry name" value="CYTOCHROME C OXIDASE SUBUNIT 2"/>
    <property type="match status" value="1"/>
</dbReference>
<name>A0A1M4Y9G8_9BACT</name>
<evidence type="ECO:0000256" key="8">
    <source>
        <dbReference type="ARBA" id="ARBA00022989"/>
    </source>
</evidence>
<comment type="catalytic activity">
    <reaction evidence="11">
        <text>4 Fe(II)-[cytochrome c] + O2 + 8 H(+)(in) = 4 Fe(III)-[cytochrome c] + 2 H2O + 4 H(+)(out)</text>
        <dbReference type="Rhea" id="RHEA:11436"/>
        <dbReference type="Rhea" id="RHEA-COMP:10350"/>
        <dbReference type="Rhea" id="RHEA-COMP:14399"/>
        <dbReference type="ChEBI" id="CHEBI:15377"/>
        <dbReference type="ChEBI" id="CHEBI:15378"/>
        <dbReference type="ChEBI" id="CHEBI:15379"/>
        <dbReference type="ChEBI" id="CHEBI:29033"/>
        <dbReference type="ChEBI" id="CHEBI:29034"/>
        <dbReference type="EC" id="7.1.1.9"/>
    </reaction>
</comment>
<dbReference type="PROSITE" id="PS50857">
    <property type="entry name" value="COX2_CUA"/>
    <property type="match status" value="1"/>
</dbReference>
<feature type="transmembrane region" description="Helical" evidence="13">
    <location>
        <begin position="130"/>
        <end position="152"/>
    </location>
</feature>
<feature type="region of interest" description="Disordered" evidence="12">
    <location>
        <begin position="321"/>
        <end position="359"/>
    </location>
</feature>
<accession>A0A1M4Y9G8</accession>
<dbReference type="EC" id="7.1.1.9" evidence="11"/>
<dbReference type="Proteomes" id="UP000184048">
    <property type="component" value="Unassembled WGS sequence"/>
</dbReference>
<evidence type="ECO:0000313" key="17">
    <source>
        <dbReference type="Proteomes" id="UP000184048"/>
    </source>
</evidence>
<reference evidence="16 17" key="1">
    <citation type="submission" date="2016-11" db="EMBL/GenBank/DDBJ databases">
        <authorList>
            <person name="Jaros S."/>
            <person name="Januszkiewicz K."/>
            <person name="Wedrychowicz H."/>
        </authorList>
    </citation>
    <scope>NUCLEOTIDE SEQUENCE [LARGE SCALE GENOMIC DNA]</scope>
    <source>
        <strain evidence="16 17">DSM 18119</strain>
    </source>
</reference>
<keyword evidence="4 10" id="KW-0679">Respiratory chain</keyword>
<dbReference type="PROSITE" id="PS50999">
    <property type="entry name" value="COX2_TM"/>
    <property type="match status" value="1"/>
</dbReference>
<dbReference type="InterPro" id="IPR045187">
    <property type="entry name" value="CcO_II"/>
</dbReference>
<dbReference type="EMBL" id="FQUU01000005">
    <property type="protein sequence ID" value="SHF02226.1"/>
    <property type="molecule type" value="Genomic_DNA"/>
</dbReference>
<dbReference type="STRING" id="1121884.SAMN02745131_01642"/>
<keyword evidence="9 13" id="KW-0472">Membrane</keyword>
<evidence type="ECO:0000259" key="14">
    <source>
        <dbReference type="PROSITE" id="PS50857"/>
    </source>
</evidence>
<keyword evidence="11" id="KW-0186">Copper</keyword>
<dbReference type="SUPFAM" id="SSF49503">
    <property type="entry name" value="Cupredoxins"/>
    <property type="match status" value="1"/>
</dbReference>
<dbReference type="InterPro" id="IPR036257">
    <property type="entry name" value="Cyt_c_oxidase_su2_TM_sf"/>
</dbReference>